<dbReference type="PROSITE" id="PS51195">
    <property type="entry name" value="Q_MOTIF"/>
    <property type="match status" value="1"/>
</dbReference>
<reference evidence="14 15" key="1">
    <citation type="submission" date="2018-12" db="EMBL/GenBank/DDBJ databases">
        <authorList>
            <person name="Sun L."/>
            <person name="Chen Z."/>
        </authorList>
    </citation>
    <scope>NUCLEOTIDE SEQUENCE [LARGE SCALE GENOMIC DNA]</scope>
    <source>
        <strain evidence="14 15">3-5-3</strain>
    </source>
</reference>
<evidence type="ECO:0000313" key="14">
    <source>
        <dbReference type="EMBL" id="RUT33513.1"/>
    </source>
</evidence>
<gene>
    <name evidence="9" type="primary">dbpA</name>
    <name evidence="14" type="ORF">EJP77_07655</name>
</gene>
<proteinExistence type="inferred from homology"/>
<evidence type="ECO:0000256" key="9">
    <source>
        <dbReference type="HAMAP-Rule" id="MF_00965"/>
    </source>
</evidence>
<comment type="catalytic activity">
    <reaction evidence="8 9">
        <text>ATP + H2O = ADP + phosphate + H(+)</text>
        <dbReference type="Rhea" id="RHEA:13065"/>
        <dbReference type="ChEBI" id="CHEBI:15377"/>
        <dbReference type="ChEBI" id="CHEBI:15378"/>
        <dbReference type="ChEBI" id="CHEBI:30616"/>
        <dbReference type="ChEBI" id="CHEBI:43474"/>
        <dbReference type="ChEBI" id="CHEBI:456216"/>
        <dbReference type="EC" id="3.6.4.13"/>
    </reaction>
</comment>
<dbReference type="PROSITE" id="PS51192">
    <property type="entry name" value="HELICASE_ATP_BIND_1"/>
    <property type="match status" value="1"/>
</dbReference>
<dbReference type="OrthoDB" id="9805696at2"/>
<dbReference type="CDD" id="cd12500">
    <property type="entry name" value="RRM_BsYxiN_like"/>
    <property type="match status" value="1"/>
</dbReference>
<dbReference type="InterPro" id="IPR014014">
    <property type="entry name" value="RNA_helicase_DEAD_Q_motif"/>
</dbReference>
<dbReference type="PROSITE" id="PS00039">
    <property type="entry name" value="DEAD_ATP_HELICASE"/>
    <property type="match status" value="1"/>
</dbReference>
<comment type="similarity">
    <text evidence="9">Belongs to the DEAD box helicase family. DbpA subfamily.</text>
</comment>
<accession>A0A433XHI3</accession>
<dbReference type="InterPro" id="IPR050547">
    <property type="entry name" value="DEAD_box_RNA_helicases"/>
</dbReference>
<name>A0A433XHI3_9BACL</name>
<evidence type="ECO:0000256" key="1">
    <source>
        <dbReference type="ARBA" id="ARBA00004496"/>
    </source>
</evidence>
<dbReference type="GO" id="GO:0000027">
    <property type="term" value="P:ribosomal large subunit assembly"/>
    <property type="evidence" value="ECO:0007669"/>
    <property type="project" value="UniProtKB-UniRule"/>
</dbReference>
<dbReference type="Gene3D" id="3.40.50.300">
    <property type="entry name" value="P-loop containing nucleotide triphosphate hydrolases"/>
    <property type="match status" value="2"/>
</dbReference>
<dbReference type="HAMAP" id="MF_00965">
    <property type="entry name" value="DEAD_helicase_DbpA"/>
    <property type="match status" value="1"/>
</dbReference>
<keyword evidence="6 9" id="KW-0067">ATP-binding</keyword>
<dbReference type="GO" id="GO:0009409">
    <property type="term" value="P:response to cold"/>
    <property type="evidence" value="ECO:0007669"/>
    <property type="project" value="TreeGrafter"/>
</dbReference>
<evidence type="ECO:0000256" key="10">
    <source>
        <dbReference type="PROSITE-ProRule" id="PRU00552"/>
    </source>
</evidence>
<dbReference type="GO" id="GO:0005829">
    <property type="term" value="C:cytosol"/>
    <property type="evidence" value="ECO:0007669"/>
    <property type="project" value="TreeGrafter"/>
</dbReference>
<evidence type="ECO:0000259" key="12">
    <source>
        <dbReference type="PROSITE" id="PS51194"/>
    </source>
</evidence>
<feature type="domain" description="DEAD-box RNA helicase Q" evidence="13">
    <location>
        <begin position="4"/>
        <end position="32"/>
    </location>
</feature>
<dbReference type="GO" id="GO:0033592">
    <property type="term" value="F:RNA strand annealing activity"/>
    <property type="evidence" value="ECO:0007669"/>
    <property type="project" value="TreeGrafter"/>
</dbReference>
<comment type="subcellular location">
    <subcellularLocation>
        <location evidence="1 9">Cytoplasm</location>
    </subcellularLocation>
</comment>
<comment type="domain">
    <text evidence="9">Contains an N-terminal domain that binds non-specifically to RNA and a C-terminal domain that binds specifically and tightly to hairpin 92 of 23S rRNA.</text>
</comment>
<evidence type="ECO:0000313" key="15">
    <source>
        <dbReference type="Proteomes" id="UP000272464"/>
    </source>
</evidence>
<evidence type="ECO:0000256" key="3">
    <source>
        <dbReference type="ARBA" id="ARBA00022741"/>
    </source>
</evidence>
<evidence type="ECO:0000256" key="6">
    <source>
        <dbReference type="ARBA" id="ARBA00022840"/>
    </source>
</evidence>
<feature type="short sequence motif" description="Q motif" evidence="10">
    <location>
        <begin position="4"/>
        <end position="32"/>
    </location>
</feature>
<dbReference type="Pfam" id="PF00270">
    <property type="entry name" value="DEAD"/>
    <property type="match status" value="1"/>
</dbReference>
<keyword evidence="15" id="KW-1185">Reference proteome</keyword>
<comment type="function">
    <text evidence="9">DEAD-box RNA helicase involved in the assembly of the 50S ribosomal subunit. Has an RNA-dependent ATPase activity, which is specific for 23S rRNA, and a 3' to 5' RNA helicase activity that uses the energy of ATP hydrolysis to destabilize and unwind short rRNA duplexes.</text>
</comment>
<dbReference type="AlphaFoldDB" id="A0A433XHI3"/>
<keyword evidence="7 9" id="KW-0694">RNA-binding</keyword>
<dbReference type="Pfam" id="PF03880">
    <property type="entry name" value="DbpA"/>
    <property type="match status" value="1"/>
</dbReference>
<dbReference type="RefSeq" id="WP_127198627.1">
    <property type="nucleotide sequence ID" value="NZ_RZNX01000002.1"/>
</dbReference>
<evidence type="ECO:0000256" key="4">
    <source>
        <dbReference type="ARBA" id="ARBA00022801"/>
    </source>
</evidence>
<dbReference type="SUPFAM" id="SSF52540">
    <property type="entry name" value="P-loop containing nucleoside triphosphate hydrolases"/>
    <property type="match status" value="1"/>
</dbReference>
<dbReference type="PANTHER" id="PTHR47963:SF2">
    <property type="entry name" value="ATP-DEPENDENT RNA HELICASE DBPA"/>
    <property type="match status" value="1"/>
</dbReference>
<dbReference type="SMART" id="SM00487">
    <property type="entry name" value="DEXDc"/>
    <property type="match status" value="1"/>
</dbReference>
<dbReference type="CDD" id="cd00268">
    <property type="entry name" value="DEADc"/>
    <property type="match status" value="1"/>
</dbReference>
<dbReference type="GO" id="GO:0034458">
    <property type="term" value="F:3'-5' RNA helicase activity"/>
    <property type="evidence" value="ECO:0007669"/>
    <property type="project" value="UniProtKB-UniRule"/>
</dbReference>
<dbReference type="InterPro" id="IPR012677">
    <property type="entry name" value="Nucleotide-bd_a/b_plait_sf"/>
</dbReference>
<evidence type="ECO:0000259" key="11">
    <source>
        <dbReference type="PROSITE" id="PS51192"/>
    </source>
</evidence>
<dbReference type="InterPro" id="IPR027417">
    <property type="entry name" value="P-loop_NTPase"/>
</dbReference>
<dbReference type="InterPro" id="IPR044742">
    <property type="entry name" value="DEAD/DEAH_RhlB"/>
</dbReference>
<dbReference type="GO" id="GO:0005524">
    <property type="term" value="F:ATP binding"/>
    <property type="evidence" value="ECO:0007669"/>
    <property type="project" value="UniProtKB-UniRule"/>
</dbReference>
<evidence type="ECO:0000256" key="2">
    <source>
        <dbReference type="ARBA" id="ARBA00022490"/>
    </source>
</evidence>
<dbReference type="FunFam" id="3.30.70.330:FF:000068">
    <property type="entry name" value="ATP-dependent RNA helicase DeaD"/>
    <property type="match status" value="1"/>
</dbReference>
<dbReference type="InterPro" id="IPR011545">
    <property type="entry name" value="DEAD/DEAH_box_helicase_dom"/>
</dbReference>
<dbReference type="Proteomes" id="UP000272464">
    <property type="component" value="Unassembled WGS sequence"/>
</dbReference>
<dbReference type="Pfam" id="PF00271">
    <property type="entry name" value="Helicase_C"/>
    <property type="match status" value="1"/>
</dbReference>
<protein>
    <recommendedName>
        <fullName evidence="9">ATP-dependent RNA helicase DbpA</fullName>
        <ecNumber evidence="9">3.6.4.13</ecNumber>
    </recommendedName>
</protein>
<keyword evidence="3 9" id="KW-0547">Nucleotide-binding</keyword>
<dbReference type="CDD" id="cd18787">
    <property type="entry name" value="SF2_C_DEAD"/>
    <property type="match status" value="1"/>
</dbReference>
<evidence type="ECO:0000256" key="7">
    <source>
        <dbReference type="ARBA" id="ARBA00022884"/>
    </source>
</evidence>
<dbReference type="GO" id="GO:0016887">
    <property type="term" value="F:ATP hydrolysis activity"/>
    <property type="evidence" value="ECO:0007669"/>
    <property type="project" value="RHEA"/>
</dbReference>
<feature type="domain" description="Helicase ATP-binding" evidence="11">
    <location>
        <begin position="35"/>
        <end position="205"/>
    </location>
</feature>
<evidence type="ECO:0000256" key="8">
    <source>
        <dbReference type="ARBA" id="ARBA00047984"/>
    </source>
</evidence>
<evidence type="ECO:0000256" key="5">
    <source>
        <dbReference type="ARBA" id="ARBA00022806"/>
    </source>
</evidence>
<dbReference type="Gene3D" id="3.30.70.330">
    <property type="match status" value="1"/>
</dbReference>
<evidence type="ECO:0000259" key="13">
    <source>
        <dbReference type="PROSITE" id="PS51195"/>
    </source>
</evidence>
<dbReference type="PANTHER" id="PTHR47963">
    <property type="entry name" value="DEAD-BOX ATP-DEPENDENT RNA HELICASE 47, MITOCHONDRIAL"/>
    <property type="match status" value="1"/>
</dbReference>
<dbReference type="EMBL" id="RZNX01000002">
    <property type="protein sequence ID" value="RUT33513.1"/>
    <property type="molecule type" value="Genomic_DNA"/>
</dbReference>
<dbReference type="InterPro" id="IPR014001">
    <property type="entry name" value="Helicase_ATP-bd"/>
</dbReference>
<keyword evidence="9" id="KW-0690">Ribosome biogenesis</keyword>
<keyword evidence="4 9" id="KW-0378">Hydrolase</keyword>
<dbReference type="InterPro" id="IPR001650">
    <property type="entry name" value="Helicase_C-like"/>
</dbReference>
<organism evidence="14 15">
    <name type="scientific">Paenibacillus zeisoli</name>
    <dbReference type="NCBI Taxonomy" id="2496267"/>
    <lineage>
        <taxon>Bacteria</taxon>
        <taxon>Bacillati</taxon>
        <taxon>Bacillota</taxon>
        <taxon>Bacilli</taxon>
        <taxon>Bacillales</taxon>
        <taxon>Paenibacillaceae</taxon>
        <taxon>Paenibacillus</taxon>
    </lineage>
</organism>
<dbReference type="EC" id="3.6.4.13" evidence="9"/>
<keyword evidence="2 9" id="KW-0963">Cytoplasm</keyword>
<dbReference type="SMART" id="SM00490">
    <property type="entry name" value="HELICc"/>
    <property type="match status" value="1"/>
</dbReference>
<dbReference type="InterPro" id="IPR028619">
    <property type="entry name" value="DEAD_helicase_DbpA"/>
</dbReference>
<sequence>MNIEHFAEARLSDEIVRALQGLGFHRPTDVQSQVIPLLLADRDIVVKSQTGSGKTGAYAIPLCELVDWNENKPQALVLTPTRELAVQVKEDITNIGRFKRVKAAAVYGRHPYAVQKLELKQKNHIVVGTPGRVLDHIQRGSLPLGRLRYLVIDEADEMLNMGFIDQVEAIIQAVPAERVTVLLSATLPQDVDNLSRKYMNEPEYIEIQGTGGVTTNQIEHSLIEVTEADKPKVLQNLLVTRNPDSCMIFCRTQELVNQVFRQLADAEYPCDRIHGGMVQEDRFEVMNAFRRGQFRYLVATDVAARGIDIENITHVINYDIPMDKESYVHRTGRTGRAGRTGQAITLMTPREDKYLAEIEQYIGFKIPRVEAPSEVEVSEALEAFKQKIYSRTALKKEKSEEINKEIMKLYFNGGKKKKLRAVDFVGTIARIEGVTAEDIGIITIQDNVSYVEILNGKGPHVLQVMKNTTIKGKQLKVHKANK</sequence>
<feature type="domain" description="Helicase C-terminal" evidence="12">
    <location>
        <begin position="232"/>
        <end position="379"/>
    </location>
</feature>
<keyword evidence="5 9" id="KW-0347">Helicase</keyword>
<feature type="region of interest" description="Involved in 23S rRNA binding" evidence="9">
    <location>
        <begin position="407"/>
        <end position="482"/>
    </location>
</feature>
<dbReference type="GO" id="GO:0005840">
    <property type="term" value="C:ribosome"/>
    <property type="evidence" value="ECO:0007669"/>
    <property type="project" value="TreeGrafter"/>
</dbReference>
<dbReference type="InterPro" id="IPR000629">
    <property type="entry name" value="RNA-helicase_DEAD-box_CS"/>
</dbReference>
<dbReference type="PROSITE" id="PS51194">
    <property type="entry name" value="HELICASE_CTER"/>
    <property type="match status" value="1"/>
</dbReference>
<dbReference type="InterPro" id="IPR005580">
    <property type="entry name" value="DbpA/CsdA_RNA-bd_dom"/>
</dbReference>
<comment type="caution">
    <text evidence="14">The sequence shown here is derived from an EMBL/GenBank/DDBJ whole genome shotgun (WGS) entry which is preliminary data.</text>
</comment>